<geneLocation type="nucleomorph" evidence="1"/>
<protein>
    <submittedName>
        <fullName evidence="1">Uncharacterized protein</fullName>
    </submittedName>
</protein>
<keyword evidence="1" id="KW-0542">Nucleomorph</keyword>
<evidence type="ECO:0000313" key="1">
    <source>
        <dbReference type="EMBL" id="BAS02006.1"/>
    </source>
</evidence>
<name>A0A0H5BIL3_9EUKA</name>
<dbReference type="AlphaFoldDB" id="A0A0H5BIL3"/>
<proteinExistence type="predicted"/>
<organism evidence="1">
    <name type="scientific">Amorphochlora amoebiformis</name>
    <dbReference type="NCBI Taxonomy" id="1561963"/>
    <lineage>
        <taxon>Eukaryota</taxon>
        <taxon>Sar</taxon>
        <taxon>Rhizaria</taxon>
        <taxon>Cercozoa</taxon>
        <taxon>Chlorarachniophyceae</taxon>
        <taxon>Amorphochlora</taxon>
    </lineage>
</organism>
<sequence>MKVMILIKIRPEALKLNLLDITDLIQFIKKKHSQEHKKTKVKKYKNSFIKLVYKCTSEKHIPGMMEYGMEISTYIYQKYKKIFIVKTYDYERGDEKSKITIVINIKK</sequence>
<accession>A0A0H5BIL3</accession>
<reference evidence="1" key="1">
    <citation type="journal article" date="2015" name="Genome Biol. Evol.">
        <title>Nucleomorph Genome Sequences of Two Chlorarachniophytes, Amorphochlora amoebiformis and Lotharella vacuolata.</title>
        <authorList>
            <person name="Suzuki S."/>
            <person name="Shirato S."/>
            <person name="Hirakawa Y."/>
            <person name="Ishida K."/>
        </authorList>
    </citation>
    <scope>NUCLEOTIDE SEQUENCE</scope>
    <source>
        <strain evidence="1">CCMP2058</strain>
    </source>
</reference>
<dbReference type="EMBL" id="AB996604">
    <property type="protein sequence ID" value="BAS02006.1"/>
    <property type="molecule type" value="Genomic_DNA"/>
</dbReference>